<evidence type="ECO:0000313" key="2">
    <source>
        <dbReference type="Proteomes" id="UP000623215"/>
    </source>
</evidence>
<comment type="caution">
    <text evidence="1">The sequence shown here is derived from an EMBL/GenBank/DDBJ whole genome shotgun (WGS) entry which is preliminary data.</text>
</comment>
<dbReference type="Pfam" id="PF10113">
    <property type="entry name" value="Fibrillarin_2"/>
    <property type="match status" value="1"/>
</dbReference>
<dbReference type="NCBIfam" id="TIGR03958">
    <property type="entry name" value="monoFe_hyd_HmdC"/>
    <property type="match status" value="1"/>
</dbReference>
<dbReference type="Proteomes" id="UP000623215">
    <property type="component" value="Unassembled WGS sequence"/>
</dbReference>
<organism evidence="1 2">
    <name type="scientific">Methanothermococcus okinawensis</name>
    <dbReference type="NCBI Taxonomy" id="155863"/>
    <lineage>
        <taxon>Archaea</taxon>
        <taxon>Methanobacteriati</taxon>
        <taxon>Methanobacteriota</taxon>
        <taxon>Methanomada group</taxon>
        <taxon>Methanococci</taxon>
        <taxon>Methanococcales</taxon>
        <taxon>Methanococcaceae</taxon>
        <taxon>Methanothermococcus</taxon>
    </lineage>
</organism>
<evidence type="ECO:0000313" key="1">
    <source>
        <dbReference type="EMBL" id="HIQ31926.1"/>
    </source>
</evidence>
<gene>
    <name evidence="1" type="primary">hmdC</name>
    <name evidence="1" type="ORF">EYH55_00365</name>
</gene>
<reference evidence="1" key="1">
    <citation type="journal article" date="2020" name="ISME J.">
        <title>Gammaproteobacteria mediating utilization of methyl-, sulfur- and petroleum organic compounds in deep ocean hydrothermal plumes.</title>
        <authorList>
            <person name="Zhou Z."/>
            <person name="Liu Y."/>
            <person name="Pan J."/>
            <person name="Cron B.R."/>
            <person name="Toner B.M."/>
            <person name="Anantharaman K."/>
            <person name="Breier J.A."/>
            <person name="Dick G.J."/>
            <person name="Li M."/>
        </authorList>
    </citation>
    <scope>NUCLEOTIDE SEQUENCE</scope>
    <source>
        <strain evidence="1">SZUA-1534</strain>
    </source>
</reference>
<dbReference type="AlphaFoldDB" id="A0A833A5T6"/>
<protein>
    <submittedName>
        <fullName evidence="1">5,10-methenyltetrahydromethanopterin hydrogenase cofactor biosynthesis protein HmdC</fullName>
    </submittedName>
</protein>
<dbReference type="EMBL" id="DQVW01000006">
    <property type="protein sequence ID" value="HIQ31926.1"/>
    <property type="molecule type" value="Genomic_DNA"/>
</dbReference>
<dbReference type="PIRSF" id="PIRSF019375">
    <property type="entry name" value="UCP019375"/>
    <property type="match status" value="1"/>
</dbReference>
<accession>A0A833A5T6</accession>
<name>A0A833A5T6_9EURY</name>
<sequence>MRDLIKEAVNSLDACLELRREIIKKILRGKLSEGDIVEVVDGVDDLSMEDIQRLGSNFRRFPLGCDVVEMAVGPCASTLTLRELLENCIFADHIGFPLHICAYALGDIGEREGLSPLEVFKKIYEKVKVPIDVDHFGMYGPMRFPREITQCYGECYYLGGPFKECPRGRIHERLIEKEKEYAHEFYQWIEMASTVCINVVEEQGGKGHAPPLEEMKVVAEACKKYGKGLEGIFHVGDGHEDLIEGIKSCIDLDVDIFVIEGAPFNCARDRLKAFAKATTVSRILVKGGVVGTNGAYEDECRVGLRSGLNLILSGFSENHHGYMCGYSPGCARRGNFGIPRVLSIIKEEIEGGRLNTRLMDINLSRALVRGCKFLNYRGRSMFYPNTLGGLFVGDAHWLTFKNSRLYKLEDYSTTLEDIERIDKLGLLGGRYIAWMMSKVLEPEEVYISDPDPWVERATVKVLRDVGIEVYRCNGRDEEVLKNADKTYIASFIPEIILKIKRKFKGERNLESLL</sequence>
<dbReference type="InterPro" id="IPR016760">
    <property type="entry name" value="HcgG-like"/>
</dbReference>
<proteinExistence type="predicted"/>